<dbReference type="PANTHER" id="PTHR10602">
    <property type="entry name" value="EUKARYOTIC TRANSLATION INITIATION FACTOR 2 SUBUNIT 1"/>
    <property type="match status" value="1"/>
</dbReference>
<dbReference type="GO" id="GO:0003723">
    <property type="term" value="F:RNA binding"/>
    <property type="evidence" value="ECO:0007669"/>
    <property type="project" value="UniProtKB-KW"/>
</dbReference>
<keyword evidence="2" id="KW-0396">Initiation factor</keyword>
<dbReference type="SUPFAM" id="SSF110993">
    <property type="entry name" value="eIF-2-alpha, C-terminal domain"/>
    <property type="match status" value="1"/>
</dbReference>
<evidence type="ECO:0000259" key="5">
    <source>
        <dbReference type="PROSITE" id="PS50126"/>
    </source>
</evidence>
<protein>
    <recommendedName>
        <fullName evidence="5">S1 motif domain-containing protein</fullName>
    </recommendedName>
</protein>
<dbReference type="PROSITE" id="PS50126">
    <property type="entry name" value="S1"/>
    <property type="match status" value="1"/>
</dbReference>
<dbReference type="NCBIfam" id="NF003062">
    <property type="entry name" value="PRK03987.1-1"/>
    <property type="match status" value="1"/>
</dbReference>
<keyword evidence="3" id="KW-0694">RNA-binding</keyword>
<dbReference type="SMART" id="SM00316">
    <property type="entry name" value="S1"/>
    <property type="match status" value="1"/>
</dbReference>
<comment type="similarity">
    <text evidence="1">Belongs to the eIF-2-alpha family.</text>
</comment>
<dbReference type="GO" id="GO:0043022">
    <property type="term" value="F:ribosome binding"/>
    <property type="evidence" value="ECO:0007669"/>
    <property type="project" value="TreeGrafter"/>
</dbReference>
<dbReference type="InterPro" id="IPR044126">
    <property type="entry name" value="S1_IF2_alpha"/>
</dbReference>
<dbReference type="Gene3D" id="3.30.70.1130">
    <property type="entry name" value="EIF_2_alpha"/>
    <property type="match status" value="1"/>
</dbReference>
<dbReference type="Pfam" id="PF00575">
    <property type="entry name" value="S1"/>
    <property type="match status" value="1"/>
</dbReference>
<feature type="domain" description="S1 motif" evidence="5">
    <location>
        <begin position="12"/>
        <end position="83"/>
    </location>
</feature>
<dbReference type="CDD" id="cd04452">
    <property type="entry name" value="S1_IF2_alpha"/>
    <property type="match status" value="1"/>
</dbReference>
<dbReference type="AlphaFoldDB" id="X1DGP6"/>
<dbReference type="GO" id="GO:0003743">
    <property type="term" value="F:translation initiation factor activity"/>
    <property type="evidence" value="ECO:0007669"/>
    <property type="project" value="UniProtKB-KW"/>
</dbReference>
<sequence>MSIAKKEYPEEGEFVVGTVINVQNFGAFVSLDEYPGKEGFIHIAEIATGWVKRIRNHIKEKQKVVCKVMNVEASKGHVDLSLKRVNEHQRRDKIQEWKNSQKASKLLERLAEQLGKTEAQCYKEFTNDLTKKYGALFAAFEECAYDIETLKNDGFKGDWLETFDKIAKENITIPFVNIKGYVDVKSWLPDGVDYIRKVLLEAEKSEYEDVEIQVKYIGAPHYIIQVRAPDYKIAEDEMKKAVEKIKQDIKEYNG</sequence>
<dbReference type="InterPro" id="IPR003029">
    <property type="entry name" value="S1_domain"/>
</dbReference>
<evidence type="ECO:0000313" key="6">
    <source>
        <dbReference type="EMBL" id="GAG95596.1"/>
    </source>
</evidence>
<evidence type="ECO:0000256" key="4">
    <source>
        <dbReference type="ARBA" id="ARBA00022917"/>
    </source>
</evidence>
<proteinExistence type="inferred from homology"/>
<keyword evidence="4" id="KW-0648">Protein biosynthesis</keyword>
<dbReference type="Gene3D" id="1.10.150.190">
    <property type="entry name" value="Translation initiation factor 2, subunit 1, domain 2"/>
    <property type="match status" value="1"/>
</dbReference>
<dbReference type="EMBL" id="BART01023690">
    <property type="protein sequence ID" value="GAG95596.1"/>
    <property type="molecule type" value="Genomic_DNA"/>
</dbReference>
<evidence type="ECO:0000256" key="1">
    <source>
        <dbReference type="ARBA" id="ARBA00007223"/>
    </source>
</evidence>
<dbReference type="InterPro" id="IPR011488">
    <property type="entry name" value="TIF_2_asu"/>
</dbReference>
<dbReference type="PANTHER" id="PTHR10602:SF0">
    <property type="entry name" value="EUKARYOTIC TRANSLATION INITIATION FACTOR 2 SUBUNIT 1"/>
    <property type="match status" value="1"/>
</dbReference>
<comment type="caution">
    <text evidence="6">The sequence shown here is derived from an EMBL/GenBank/DDBJ whole genome shotgun (WGS) entry which is preliminary data.</text>
</comment>
<dbReference type="FunFam" id="3.30.70.1130:FF:000002">
    <property type="entry name" value="Translation initiation factor 2 subunit alpha"/>
    <property type="match status" value="1"/>
</dbReference>
<evidence type="ECO:0000256" key="3">
    <source>
        <dbReference type="ARBA" id="ARBA00022884"/>
    </source>
</evidence>
<name>X1DGP6_9ZZZZ</name>
<dbReference type="InterPro" id="IPR012340">
    <property type="entry name" value="NA-bd_OB-fold"/>
</dbReference>
<evidence type="ECO:0000256" key="2">
    <source>
        <dbReference type="ARBA" id="ARBA00022540"/>
    </source>
</evidence>
<dbReference type="Gene3D" id="2.40.50.140">
    <property type="entry name" value="Nucleic acid-binding proteins"/>
    <property type="match status" value="1"/>
</dbReference>
<dbReference type="InterPro" id="IPR024055">
    <property type="entry name" value="TIF2_asu_C"/>
</dbReference>
<dbReference type="NCBIfam" id="NF003064">
    <property type="entry name" value="PRK03987.1-4"/>
    <property type="match status" value="1"/>
</dbReference>
<organism evidence="6">
    <name type="scientific">marine sediment metagenome</name>
    <dbReference type="NCBI Taxonomy" id="412755"/>
    <lineage>
        <taxon>unclassified sequences</taxon>
        <taxon>metagenomes</taxon>
        <taxon>ecological metagenomes</taxon>
    </lineage>
</organism>
<feature type="non-terminal residue" evidence="6">
    <location>
        <position position="254"/>
    </location>
</feature>
<dbReference type="SUPFAM" id="SSF50249">
    <property type="entry name" value="Nucleic acid-binding proteins"/>
    <property type="match status" value="1"/>
</dbReference>
<dbReference type="SUPFAM" id="SSF116742">
    <property type="entry name" value="eIF2alpha middle domain-like"/>
    <property type="match status" value="1"/>
</dbReference>
<dbReference type="InterPro" id="IPR024054">
    <property type="entry name" value="TIF2_asu_middle_sf"/>
</dbReference>
<reference evidence="6" key="1">
    <citation type="journal article" date="2014" name="Front. Microbiol.">
        <title>High frequency of phylogenetically diverse reductive dehalogenase-homologous genes in deep subseafloor sedimentary metagenomes.</title>
        <authorList>
            <person name="Kawai M."/>
            <person name="Futagami T."/>
            <person name="Toyoda A."/>
            <person name="Takaki Y."/>
            <person name="Nishi S."/>
            <person name="Hori S."/>
            <person name="Arai W."/>
            <person name="Tsubouchi T."/>
            <person name="Morono Y."/>
            <person name="Uchiyama I."/>
            <person name="Ito T."/>
            <person name="Fujiyama A."/>
            <person name="Inagaki F."/>
            <person name="Takami H."/>
        </authorList>
    </citation>
    <scope>NUCLEOTIDE SEQUENCE</scope>
    <source>
        <strain evidence="6">Expedition CK06-06</strain>
    </source>
</reference>
<dbReference type="Pfam" id="PF07541">
    <property type="entry name" value="EIF_2_alpha"/>
    <property type="match status" value="1"/>
</dbReference>
<accession>X1DGP6</accession>
<dbReference type="FunFam" id="2.40.50.140:FF:000015">
    <property type="entry name" value="Eukaryotic translation initiation factor 2 subunit alpha"/>
    <property type="match status" value="1"/>
</dbReference>
<gene>
    <name evidence="6" type="ORF">S01H4_43028</name>
</gene>